<evidence type="ECO:0000313" key="3">
    <source>
        <dbReference type="Proteomes" id="UP000218323"/>
    </source>
</evidence>
<dbReference type="RefSeq" id="WP_066707123.1">
    <property type="nucleotide sequence ID" value="NZ_JBHIWA010000009.1"/>
</dbReference>
<keyword evidence="1" id="KW-0812">Transmembrane</keyword>
<reference evidence="2 3" key="1">
    <citation type="submission" date="2017-09" db="EMBL/GenBank/DDBJ databases">
        <title>Sphingomonas adhaesiva DSM 7418, whole genome shotgun sequence.</title>
        <authorList>
            <person name="Feng G."/>
            <person name="Zhu H."/>
        </authorList>
    </citation>
    <scope>NUCLEOTIDE SEQUENCE [LARGE SCALE GENOMIC DNA]</scope>
    <source>
        <strain evidence="2 3">DSM 7418</strain>
    </source>
</reference>
<dbReference type="AlphaFoldDB" id="A0A2A4ID76"/>
<dbReference type="EMBL" id="NWVC01000001">
    <property type="protein sequence ID" value="PCG15763.1"/>
    <property type="molecule type" value="Genomic_DNA"/>
</dbReference>
<feature type="transmembrane region" description="Helical" evidence="1">
    <location>
        <begin position="46"/>
        <end position="63"/>
    </location>
</feature>
<name>A0A2A4ID76_9SPHN</name>
<accession>A0A2A4ID76</accession>
<keyword evidence="1" id="KW-1133">Transmembrane helix</keyword>
<comment type="caution">
    <text evidence="2">The sequence shown here is derived from an EMBL/GenBank/DDBJ whole genome shotgun (WGS) entry which is preliminary data.</text>
</comment>
<gene>
    <name evidence="2" type="ORF">COA07_01925</name>
</gene>
<evidence type="ECO:0000313" key="2">
    <source>
        <dbReference type="EMBL" id="PCG15763.1"/>
    </source>
</evidence>
<dbReference type="Proteomes" id="UP000218323">
    <property type="component" value="Unassembled WGS sequence"/>
</dbReference>
<evidence type="ECO:0000256" key="1">
    <source>
        <dbReference type="SAM" id="Phobius"/>
    </source>
</evidence>
<sequence>MVRRLARLFVIKTKFEAFLVIYALATGAVERGFAYMRMMPGAQGKILFLACTAAVFMAGGKIIDALEMEAEQGDPR</sequence>
<proteinExistence type="predicted"/>
<keyword evidence="3" id="KW-1185">Reference proteome</keyword>
<feature type="transmembrane region" description="Helical" evidence="1">
    <location>
        <begin position="15"/>
        <end position="34"/>
    </location>
</feature>
<organism evidence="2 3">
    <name type="scientific">Sphingomonas adhaesiva</name>
    <dbReference type="NCBI Taxonomy" id="28212"/>
    <lineage>
        <taxon>Bacteria</taxon>
        <taxon>Pseudomonadati</taxon>
        <taxon>Pseudomonadota</taxon>
        <taxon>Alphaproteobacteria</taxon>
        <taxon>Sphingomonadales</taxon>
        <taxon>Sphingomonadaceae</taxon>
        <taxon>Sphingomonas</taxon>
    </lineage>
</organism>
<protein>
    <submittedName>
        <fullName evidence="2">Uncharacterized protein</fullName>
    </submittedName>
</protein>
<keyword evidence="1" id="KW-0472">Membrane</keyword>